<name>A0A9Q3C2C0_9BASI</name>
<sequence length="168" mass="19580">MVEESNNQKLKNWYLDMAKNMSFENHKYSVDKDPYELCLRPSKRLKAIDPQMNIQMTNNKLLTQIPGELKHSIEFRCNQNCTLDDIANTLKDYANTYPKEKKKVHAIEKVSEEELPTEDSQSDSMGDAIREDSDDGQDPKEEFLVKYQEETQLEIQDIQMKAGMPQDN</sequence>
<keyword evidence="3" id="KW-1185">Reference proteome</keyword>
<dbReference type="AlphaFoldDB" id="A0A9Q3C2C0"/>
<feature type="region of interest" description="Disordered" evidence="1">
    <location>
        <begin position="101"/>
        <end position="145"/>
    </location>
</feature>
<proteinExistence type="predicted"/>
<gene>
    <name evidence="2" type="ORF">O181_015552</name>
</gene>
<comment type="caution">
    <text evidence="2">The sequence shown here is derived from an EMBL/GenBank/DDBJ whole genome shotgun (WGS) entry which is preliminary data.</text>
</comment>
<protein>
    <submittedName>
        <fullName evidence="2">Uncharacterized protein</fullName>
    </submittedName>
</protein>
<dbReference type="Proteomes" id="UP000765509">
    <property type="component" value="Unassembled WGS sequence"/>
</dbReference>
<organism evidence="2 3">
    <name type="scientific">Austropuccinia psidii MF-1</name>
    <dbReference type="NCBI Taxonomy" id="1389203"/>
    <lineage>
        <taxon>Eukaryota</taxon>
        <taxon>Fungi</taxon>
        <taxon>Dikarya</taxon>
        <taxon>Basidiomycota</taxon>
        <taxon>Pucciniomycotina</taxon>
        <taxon>Pucciniomycetes</taxon>
        <taxon>Pucciniales</taxon>
        <taxon>Sphaerophragmiaceae</taxon>
        <taxon>Austropuccinia</taxon>
    </lineage>
</organism>
<dbReference type="EMBL" id="AVOT02004258">
    <property type="protein sequence ID" value="MBW0475837.1"/>
    <property type="molecule type" value="Genomic_DNA"/>
</dbReference>
<reference evidence="2" key="1">
    <citation type="submission" date="2021-03" db="EMBL/GenBank/DDBJ databases">
        <title>Draft genome sequence of rust myrtle Austropuccinia psidii MF-1, a brazilian biotype.</title>
        <authorList>
            <person name="Quecine M.C."/>
            <person name="Pachon D.M.R."/>
            <person name="Bonatelli M.L."/>
            <person name="Correr F.H."/>
            <person name="Franceschini L.M."/>
            <person name="Leite T.F."/>
            <person name="Margarido G.R.A."/>
            <person name="Almeida C.A."/>
            <person name="Ferrarezi J.A."/>
            <person name="Labate C.A."/>
        </authorList>
    </citation>
    <scope>NUCLEOTIDE SEQUENCE</scope>
    <source>
        <strain evidence="2">MF-1</strain>
    </source>
</reference>
<evidence type="ECO:0000256" key="1">
    <source>
        <dbReference type="SAM" id="MobiDB-lite"/>
    </source>
</evidence>
<evidence type="ECO:0000313" key="2">
    <source>
        <dbReference type="EMBL" id="MBW0475837.1"/>
    </source>
</evidence>
<evidence type="ECO:0000313" key="3">
    <source>
        <dbReference type="Proteomes" id="UP000765509"/>
    </source>
</evidence>
<accession>A0A9Q3C2C0</accession>